<feature type="transmembrane region" description="Helical" evidence="1">
    <location>
        <begin position="165"/>
        <end position="185"/>
    </location>
</feature>
<dbReference type="Proteomes" id="UP000286050">
    <property type="component" value="Unassembled WGS sequence"/>
</dbReference>
<dbReference type="AlphaFoldDB" id="A0A414FV52"/>
<evidence type="ECO:0000256" key="1">
    <source>
        <dbReference type="SAM" id="Phobius"/>
    </source>
</evidence>
<organism evidence="2 3">
    <name type="scientific">Collinsella intestinalis</name>
    <dbReference type="NCBI Taxonomy" id="147207"/>
    <lineage>
        <taxon>Bacteria</taxon>
        <taxon>Bacillati</taxon>
        <taxon>Actinomycetota</taxon>
        <taxon>Coriobacteriia</taxon>
        <taxon>Coriobacteriales</taxon>
        <taxon>Coriobacteriaceae</taxon>
        <taxon>Collinsella</taxon>
    </lineage>
</organism>
<feature type="transmembrane region" description="Helical" evidence="1">
    <location>
        <begin position="84"/>
        <end position="108"/>
    </location>
</feature>
<keyword evidence="1" id="KW-0472">Membrane</keyword>
<feature type="transmembrane region" description="Helical" evidence="1">
    <location>
        <begin position="128"/>
        <end position="153"/>
    </location>
</feature>
<comment type="caution">
    <text evidence="2">The sequence shown here is derived from an EMBL/GenBank/DDBJ whole genome shotgun (WGS) entry which is preliminary data.</text>
</comment>
<reference evidence="2 3" key="1">
    <citation type="submission" date="2018-08" db="EMBL/GenBank/DDBJ databases">
        <title>A genome reference for cultivated species of the human gut microbiota.</title>
        <authorList>
            <person name="Zou Y."/>
            <person name="Xue W."/>
            <person name="Luo G."/>
        </authorList>
    </citation>
    <scope>NUCLEOTIDE SEQUENCE [LARGE SCALE GENOMIC DNA]</scope>
    <source>
        <strain evidence="2 3">AM30-5LB</strain>
    </source>
</reference>
<dbReference type="InterPro" id="IPR025699">
    <property type="entry name" value="ABC2_memb-like"/>
</dbReference>
<dbReference type="RefSeq" id="WP_118272171.1">
    <property type="nucleotide sequence ID" value="NZ_QSJI01000006.1"/>
</dbReference>
<evidence type="ECO:0000313" key="3">
    <source>
        <dbReference type="Proteomes" id="UP000286050"/>
    </source>
</evidence>
<dbReference type="Pfam" id="PF13346">
    <property type="entry name" value="ABC2_membrane_5"/>
    <property type="match status" value="1"/>
</dbReference>
<sequence length="236" mass="25700">MMRMFKMELAVFGQYLRQLAFSILFMTVCFTVGMGSTSMLPGIIFMMGMFSLSNSASHYDEQNDWAAFRLTMPVTRRDVVLGRYLFVLAGTLIASLFVSVAACLLSWMGGASLLPEVVANMVRLDADMIQAGVFALAFCSAMGFVIASVSMPVFFKFGQTKATQWLPFIMMFLGVAPVMAGGFMGEEAIVPMQQALSFAETPEGLTSFTVGALIFGAVCYAVSALVSLRVYKAREL</sequence>
<feature type="transmembrane region" description="Helical" evidence="1">
    <location>
        <begin position="205"/>
        <end position="231"/>
    </location>
</feature>
<evidence type="ECO:0000313" key="2">
    <source>
        <dbReference type="EMBL" id="RHD55043.1"/>
    </source>
</evidence>
<dbReference type="EMBL" id="QSJI01000006">
    <property type="protein sequence ID" value="RHD55043.1"/>
    <property type="molecule type" value="Genomic_DNA"/>
</dbReference>
<feature type="transmembrane region" description="Helical" evidence="1">
    <location>
        <begin position="20"/>
        <end position="45"/>
    </location>
</feature>
<accession>A0A414FV52</accession>
<gene>
    <name evidence="2" type="ORF">DW787_06635</name>
</gene>
<keyword evidence="1" id="KW-0812">Transmembrane</keyword>
<keyword evidence="1" id="KW-1133">Transmembrane helix</keyword>
<name>A0A414FV52_9ACTN</name>
<protein>
    <submittedName>
        <fullName evidence="2">ABC-2 transporter permease</fullName>
    </submittedName>
</protein>
<proteinExistence type="predicted"/>